<evidence type="ECO:0000259" key="2">
    <source>
        <dbReference type="PROSITE" id="PS50263"/>
    </source>
</evidence>
<evidence type="ECO:0000313" key="3">
    <source>
        <dbReference type="EMBL" id="SVB73370.1"/>
    </source>
</evidence>
<keyword evidence="1" id="KW-0378">Hydrolase</keyword>
<name>A0A382GDU2_9ZZZZ</name>
<dbReference type="Pfam" id="PF00795">
    <property type="entry name" value="CN_hydrolase"/>
    <property type="match status" value="1"/>
</dbReference>
<dbReference type="InterPro" id="IPR003010">
    <property type="entry name" value="C-N_Hydrolase"/>
</dbReference>
<feature type="domain" description="CN hydrolase" evidence="2">
    <location>
        <begin position="7"/>
        <end position="281"/>
    </location>
</feature>
<evidence type="ECO:0000256" key="1">
    <source>
        <dbReference type="ARBA" id="ARBA00022801"/>
    </source>
</evidence>
<dbReference type="Gene3D" id="3.60.110.10">
    <property type="entry name" value="Carbon-nitrogen hydrolase"/>
    <property type="match status" value="1"/>
</dbReference>
<dbReference type="InterPro" id="IPR050345">
    <property type="entry name" value="Aliph_Amidase/BUP"/>
</dbReference>
<gene>
    <name evidence="3" type="ORF">METZ01_LOCUS226224</name>
</gene>
<dbReference type="PANTHER" id="PTHR43674:SF14">
    <property type="entry name" value="ALIPHATIC AMIDASE"/>
    <property type="match status" value="1"/>
</dbReference>
<reference evidence="3" key="1">
    <citation type="submission" date="2018-05" db="EMBL/GenBank/DDBJ databases">
        <authorList>
            <person name="Lanie J.A."/>
            <person name="Ng W.-L."/>
            <person name="Kazmierczak K.M."/>
            <person name="Andrzejewski T.M."/>
            <person name="Davidsen T.M."/>
            <person name="Wayne K.J."/>
            <person name="Tettelin H."/>
            <person name="Glass J.I."/>
            <person name="Rusch D."/>
            <person name="Podicherti R."/>
            <person name="Tsui H.-C.T."/>
            <person name="Winkler M.E."/>
        </authorList>
    </citation>
    <scope>NUCLEOTIDE SEQUENCE</scope>
</reference>
<sequence>MKQIYNYEIACLQTRSKMVSLDDTQRDIDIRDNISRICEMTDYITAFGNSDVKLIVLPEYSINARWEKMDLENWLKISTTIPGPYTELLAEKAKARKIWIAANMLEVHPDFPGRFFNTSFLVDPGGEIILKHWKNNNNAWVFPYTTPSDIYTEFIEKFGQENLFPVARTSIGNIGLITCGELGFPENARCTMMNGAEILLHLTSEPNNMSHGDVRNWEAMRITRAYENKCYLAMANIGMYEGATRGLHGSHGDSAIHYFDGSILAKINGPGEATIKAAVDLNALRRVRAKPFHPVTIRAKMYAKEYERTVSWPLDRFAEEPIVSIEQTRELFRNLVEERRAAGIDIPAQELKKQE</sequence>
<proteinExistence type="predicted"/>
<dbReference type="AlphaFoldDB" id="A0A382GDU2"/>
<dbReference type="GO" id="GO:0016811">
    <property type="term" value="F:hydrolase activity, acting on carbon-nitrogen (but not peptide) bonds, in linear amides"/>
    <property type="evidence" value="ECO:0007669"/>
    <property type="project" value="TreeGrafter"/>
</dbReference>
<protein>
    <recommendedName>
        <fullName evidence="2">CN hydrolase domain-containing protein</fullName>
    </recommendedName>
</protein>
<dbReference type="PANTHER" id="PTHR43674">
    <property type="entry name" value="NITRILASE C965.09-RELATED"/>
    <property type="match status" value="1"/>
</dbReference>
<accession>A0A382GDU2</accession>
<dbReference type="EMBL" id="UINC01054992">
    <property type="protein sequence ID" value="SVB73370.1"/>
    <property type="molecule type" value="Genomic_DNA"/>
</dbReference>
<dbReference type="InterPro" id="IPR036526">
    <property type="entry name" value="C-N_Hydrolase_sf"/>
</dbReference>
<dbReference type="SUPFAM" id="SSF56317">
    <property type="entry name" value="Carbon-nitrogen hydrolase"/>
    <property type="match status" value="1"/>
</dbReference>
<dbReference type="PROSITE" id="PS50263">
    <property type="entry name" value="CN_HYDROLASE"/>
    <property type="match status" value="1"/>
</dbReference>
<organism evidence="3">
    <name type="scientific">marine metagenome</name>
    <dbReference type="NCBI Taxonomy" id="408172"/>
    <lineage>
        <taxon>unclassified sequences</taxon>
        <taxon>metagenomes</taxon>
        <taxon>ecological metagenomes</taxon>
    </lineage>
</organism>